<dbReference type="Gene3D" id="1.20.5.3310">
    <property type="match status" value="1"/>
</dbReference>
<dbReference type="Proteomes" id="UP001274321">
    <property type="component" value="Unassembled WGS sequence"/>
</dbReference>
<evidence type="ECO:0000256" key="3">
    <source>
        <dbReference type="ARBA" id="ARBA00022475"/>
    </source>
</evidence>
<evidence type="ECO:0000313" key="12">
    <source>
        <dbReference type="Proteomes" id="UP001274321"/>
    </source>
</evidence>
<dbReference type="HAMAP" id="MF_00237">
    <property type="entry name" value="TatB"/>
    <property type="match status" value="1"/>
</dbReference>
<dbReference type="InterPro" id="IPR018448">
    <property type="entry name" value="TatB"/>
</dbReference>
<evidence type="ECO:0000256" key="10">
    <source>
        <dbReference type="SAM" id="MobiDB-lite"/>
    </source>
</evidence>
<keyword evidence="5 9" id="KW-0653">Protein transport</keyword>
<dbReference type="Pfam" id="PF02416">
    <property type="entry name" value="TatA_B_E"/>
    <property type="match status" value="1"/>
</dbReference>
<comment type="subcellular location">
    <subcellularLocation>
        <location evidence="9">Cell membrane</location>
        <topology evidence="9">Single-pass membrane protein</topology>
    </subcellularLocation>
    <subcellularLocation>
        <location evidence="1">Membrane</location>
        <topology evidence="1">Single-pass membrane protein</topology>
    </subcellularLocation>
</comment>
<dbReference type="PANTHER" id="PTHR33162">
    <property type="entry name" value="SEC-INDEPENDENT PROTEIN TRANSLOCASE PROTEIN TATA, CHLOROPLASTIC"/>
    <property type="match status" value="1"/>
</dbReference>
<dbReference type="InterPro" id="IPR003369">
    <property type="entry name" value="TatA/B/E"/>
</dbReference>
<keyword evidence="8 9" id="KW-0472">Membrane</keyword>
<evidence type="ECO:0000256" key="7">
    <source>
        <dbReference type="ARBA" id="ARBA00023010"/>
    </source>
</evidence>
<reference evidence="11 12" key="1">
    <citation type="submission" date="2023-11" db="EMBL/GenBank/DDBJ databases">
        <authorList>
            <person name="Bao R."/>
        </authorList>
    </citation>
    <scope>NUCLEOTIDE SEQUENCE [LARGE SCALE GENOMIC DNA]</scope>
    <source>
        <strain evidence="11 12">PJ23</strain>
    </source>
</reference>
<dbReference type="NCBIfam" id="TIGR01410">
    <property type="entry name" value="tatB"/>
    <property type="match status" value="1"/>
</dbReference>
<keyword evidence="7 9" id="KW-0811">Translocation</keyword>
<dbReference type="RefSeq" id="WP_319845753.1">
    <property type="nucleotide sequence ID" value="NZ_JAXAFJ010000014.1"/>
</dbReference>
<evidence type="ECO:0000256" key="9">
    <source>
        <dbReference type="HAMAP-Rule" id="MF_00237"/>
    </source>
</evidence>
<dbReference type="PRINTS" id="PR01506">
    <property type="entry name" value="TATBPROTEIN"/>
</dbReference>
<dbReference type="PANTHER" id="PTHR33162:SF1">
    <property type="entry name" value="SEC-INDEPENDENT PROTEIN TRANSLOCASE PROTEIN TATA, CHLOROPLASTIC"/>
    <property type="match status" value="1"/>
</dbReference>
<evidence type="ECO:0000256" key="2">
    <source>
        <dbReference type="ARBA" id="ARBA00022448"/>
    </source>
</evidence>
<keyword evidence="6 9" id="KW-1133">Transmembrane helix</keyword>
<comment type="subunit">
    <text evidence="9">The Tat system comprises two distinct complexes: a TatABC complex, containing multiple copies of TatA, TatB and TatC subunits, and a separate TatA complex, containing only TatA subunits. Substrates initially bind to the TatABC complex, which probably triggers association of the separate TatA complex to form the active translocon.</text>
</comment>
<evidence type="ECO:0000256" key="8">
    <source>
        <dbReference type="ARBA" id="ARBA00023136"/>
    </source>
</evidence>
<evidence type="ECO:0000256" key="5">
    <source>
        <dbReference type="ARBA" id="ARBA00022927"/>
    </source>
</evidence>
<gene>
    <name evidence="9 11" type="primary">tatB</name>
    <name evidence="11" type="ORF">SCD90_16220</name>
</gene>
<evidence type="ECO:0000313" key="11">
    <source>
        <dbReference type="EMBL" id="MDX6807609.1"/>
    </source>
</evidence>
<protein>
    <recommendedName>
        <fullName evidence="9">Sec-independent protein translocase protein TatB</fullName>
    </recommendedName>
</protein>
<evidence type="ECO:0000256" key="4">
    <source>
        <dbReference type="ARBA" id="ARBA00022692"/>
    </source>
</evidence>
<dbReference type="EMBL" id="JAXAFJ010000014">
    <property type="protein sequence ID" value="MDX6807609.1"/>
    <property type="molecule type" value="Genomic_DNA"/>
</dbReference>
<proteinExistence type="inferred from homology"/>
<feature type="region of interest" description="Disordered" evidence="10">
    <location>
        <begin position="119"/>
        <end position="193"/>
    </location>
</feature>
<comment type="similarity">
    <text evidence="9">Belongs to the TatB family.</text>
</comment>
<evidence type="ECO:0000256" key="1">
    <source>
        <dbReference type="ARBA" id="ARBA00004167"/>
    </source>
</evidence>
<comment type="caution">
    <text evidence="11">The sequence shown here is derived from an EMBL/GenBank/DDBJ whole genome shotgun (WGS) entry which is preliminary data.</text>
</comment>
<feature type="compositionally biased region" description="Basic residues" evidence="10">
    <location>
        <begin position="169"/>
        <end position="178"/>
    </location>
</feature>
<keyword evidence="12" id="KW-1185">Reference proteome</keyword>
<sequence>MFDIGWSEMLLVAVIAIVVIGPKDLPAALRQAGKWMGAVRRMASDFQGHVNEAMKEADLDELRKELTDLKKTASGFTNPVHTIRDEVRTAIQGQPAGSTTAPAIPETSVASLAPTLASSDASGAVTGGAAEIPPMKSEAGTPRPADLLEPTSGAGPHFPPEAEISAPARKPRKPRAKKAVASAEGAGQTGAEQ</sequence>
<keyword evidence="4 9" id="KW-0812">Transmembrane</keyword>
<organism evidence="11 12">
    <name type="scientific">Terrihabitans rhizophilus</name>
    <dbReference type="NCBI Taxonomy" id="3092662"/>
    <lineage>
        <taxon>Bacteria</taxon>
        <taxon>Pseudomonadati</taxon>
        <taxon>Pseudomonadota</taxon>
        <taxon>Alphaproteobacteria</taxon>
        <taxon>Hyphomicrobiales</taxon>
        <taxon>Terrihabitans</taxon>
    </lineage>
</organism>
<keyword evidence="3 9" id="KW-1003">Cell membrane</keyword>
<keyword evidence="2 9" id="KW-0813">Transport</keyword>
<accession>A0ABU4RU40</accession>
<comment type="function">
    <text evidence="9">Part of the twin-arginine translocation (Tat) system that transports large folded proteins containing a characteristic twin-arginine motif in their signal peptide across membranes. Together with TatC, TatB is part of a receptor directly interacting with Tat signal peptides. TatB may form an oligomeric binding site that transiently accommodates folded Tat precursor proteins before their translocation.</text>
</comment>
<evidence type="ECO:0000256" key="6">
    <source>
        <dbReference type="ARBA" id="ARBA00022989"/>
    </source>
</evidence>
<name>A0ABU4RU40_9HYPH</name>